<evidence type="ECO:0000313" key="19">
    <source>
        <dbReference type="Proteomes" id="UP001055057"/>
    </source>
</evidence>
<evidence type="ECO:0000256" key="10">
    <source>
        <dbReference type="ARBA" id="ARBA00022842"/>
    </source>
</evidence>
<dbReference type="InterPro" id="IPR036163">
    <property type="entry name" value="HMA_dom_sf"/>
</dbReference>
<evidence type="ECO:0000256" key="13">
    <source>
        <dbReference type="ARBA" id="ARBA00023008"/>
    </source>
</evidence>
<accession>A0ABQ4TXW0</accession>
<dbReference type="NCBIfam" id="TIGR00003">
    <property type="entry name" value="copper ion binding protein"/>
    <property type="match status" value="1"/>
</dbReference>
<evidence type="ECO:0000259" key="17">
    <source>
        <dbReference type="PROSITE" id="PS50846"/>
    </source>
</evidence>
<dbReference type="CDD" id="cd02094">
    <property type="entry name" value="P-type_ATPase_Cu-like"/>
    <property type="match status" value="1"/>
</dbReference>
<feature type="transmembrane region" description="Helical" evidence="16">
    <location>
        <begin position="464"/>
        <end position="484"/>
    </location>
</feature>
<dbReference type="EMBL" id="BPRB01000077">
    <property type="protein sequence ID" value="GJE59391.1"/>
    <property type="molecule type" value="Genomic_DNA"/>
</dbReference>
<keyword evidence="3" id="KW-0813">Transport</keyword>
<dbReference type="SFLD" id="SFLDG00002">
    <property type="entry name" value="C1.7:_P-type_atpase_like"/>
    <property type="match status" value="1"/>
</dbReference>
<keyword evidence="14" id="KW-0406">Ion transport</keyword>
<dbReference type="InterPro" id="IPR059000">
    <property type="entry name" value="ATPase_P-type_domA"/>
</dbReference>
<dbReference type="InterPro" id="IPR027256">
    <property type="entry name" value="P-typ_ATPase_IB"/>
</dbReference>
<dbReference type="InterPro" id="IPR018303">
    <property type="entry name" value="ATPase_P-typ_P_site"/>
</dbReference>
<keyword evidence="19" id="KW-1185">Reference proteome</keyword>
<gene>
    <name evidence="18" type="primary">actP_1</name>
    <name evidence="18" type="ORF">MPOCJGCO_1482</name>
</gene>
<evidence type="ECO:0000256" key="2">
    <source>
        <dbReference type="ARBA" id="ARBA00006024"/>
    </source>
</evidence>
<evidence type="ECO:0000256" key="16">
    <source>
        <dbReference type="RuleBase" id="RU362081"/>
    </source>
</evidence>
<dbReference type="Gene3D" id="3.40.50.1000">
    <property type="entry name" value="HAD superfamily/HAD-like"/>
    <property type="match status" value="1"/>
</dbReference>
<evidence type="ECO:0000256" key="6">
    <source>
        <dbReference type="ARBA" id="ARBA00022737"/>
    </source>
</evidence>
<feature type="transmembrane region" description="Helical" evidence="16">
    <location>
        <begin position="252"/>
        <end position="274"/>
    </location>
</feature>
<evidence type="ECO:0000256" key="1">
    <source>
        <dbReference type="ARBA" id="ARBA00004127"/>
    </source>
</evidence>
<feature type="domain" description="HMA" evidence="17">
    <location>
        <begin position="89"/>
        <end position="155"/>
    </location>
</feature>
<protein>
    <submittedName>
        <fullName evidence="18">Copper-transporting P-type ATPase</fullName>
    </submittedName>
</protein>
<dbReference type="Gene3D" id="2.70.150.10">
    <property type="entry name" value="Calcium-transporting ATPase, cytoplasmic transduction domain A"/>
    <property type="match status" value="1"/>
</dbReference>
<dbReference type="InterPro" id="IPR006121">
    <property type="entry name" value="HMA_dom"/>
</dbReference>
<evidence type="ECO:0000256" key="4">
    <source>
        <dbReference type="ARBA" id="ARBA00022692"/>
    </source>
</evidence>
<dbReference type="CDD" id="cd00371">
    <property type="entry name" value="HMA"/>
    <property type="match status" value="2"/>
</dbReference>
<feature type="transmembrane region" description="Helical" evidence="16">
    <location>
        <begin position="179"/>
        <end position="202"/>
    </location>
</feature>
<sequence>MMGRSIWGGMDDRTGPAPVPHAPLSFPVAGMSCAACVGRVERVLAALPGARGVSVNLASGRASLSLPPETTPARAAEALAEAGYPVPGTETVFTVEGMTCASCLGRVEAALAGVPGVTGASVNLATGRAVVRYPEGIVAVRDLEAAVAAAGYEAAVAGGGRPGPAARQEAEAAGLRRDLILAALLGLPVVVLDMGGHLVPGFHHALAQALGERAPALIQAVLATLVLAWPGRRFFARGVPGLLRGRPDMNALVALGSGAAYLYSLVSTLAAGSLPAGSAHLYFEAAVLIVGLILLGRTLEARAKGRAGRAIARLMDLAPKTARVLRDGTDVEVPLGELRVGDVVRVRPGERIAADGIVVSGSSHVDESMVTGEPAPVAKGVGAATVGGTLNGPGSLDLRVGSVGADTVLAQIAAMVERAQGGKLPIQALVDRVTGRFVPAVIAVALATFLAWLALAPAPALGPALVNAIAVLIIACPCAMGLATPTSILVGTGRAAERGVLFRDGAALQRLRDVRVVALDKTGTLTEGRPRLTDFFGGPGIREDDVLALVGALETRSEHPVAGAIVAGARARGLSLPEPEGFSALEGFGVSGRVAGRAVAVGARRYMDRLGIPLDPGLAERAETLAGTGRSPLHVALDGRHAAVLAVADPIKAGARAAVDALRAQGLVVAMVTGDDRRTAEGVAHSLGIREVAAEVLPGGKVEAVKRLRAAHGPVAFVGDGINDAPALAEADVGLAIGTGTDIAVESADVVLMSGSLDALVEALALSRAVMANIRQNLFWAFAYNVALIPVAAGALTLFGGPALSPVLAAGAMALSSVFVLANALRLRRAGGPTPPPRPGTLAARPA</sequence>
<dbReference type="Pfam" id="PF00122">
    <property type="entry name" value="E1-E2_ATPase"/>
    <property type="match status" value="1"/>
</dbReference>
<dbReference type="Gene3D" id="3.40.1110.10">
    <property type="entry name" value="Calcium-transporting ATPase, cytoplasmic domain N"/>
    <property type="match status" value="1"/>
</dbReference>
<feature type="transmembrane region" description="Helical" evidence="16">
    <location>
        <begin position="214"/>
        <end position="231"/>
    </location>
</feature>
<evidence type="ECO:0000256" key="12">
    <source>
        <dbReference type="ARBA" id="ARBA00022989"/>
    </source>
</evidence>
<keyword evidence="15 16" id="KW-0472">Membrane</keyword>
<evidence type="ECO:0000256" key="14">
    <source>
        <dbReference type="ARBA" id="ARBA00023065"/>
    </source>
</evidence>
<dbReference type="SUPFAM" id="SSF81665">
    <property type="entry name" value="Calcium ATPase, transmembrane domain M"/>
    <property type="match status" value="1"/>
</dbReference>
<name>A0ABQ4TXW0_9HYPH</name>
<evidence type="ECO:0000256" key="7">
    <source>
        <dbReference type="ARBA" id="ARBA00022741"/>
    </source>
</evidence>
<dbReference type="SUPFAM" id="SSF81653">
    <property type="entry name" value="Calcium ATPase, transduction domain A"/>
    <property type="match status" value="1"/>
</dbReference>
<reference evidence="18" key="2">
    <citation type="submission" date="2021-08" db="EMBL/GenBank/DDBJ databases">
        <authorList>
            <person name="Tani A."/>
            <person name="Ola A."/>
            <person name="Ogura Y."/>
            <person name="Katsura K."/>
            <person name="Hayashi T."/>
        </authorList>
    </citation>
    <scope>NUCLEOTIDE SEQUENCE</scope>
    <source>
        <strain evidence="18">DSM 23632</strain>
    </source>
</reference>
<keyword evidence="6" id="KW-0677">Repeat</keyword>
<keyword evidence="12 16" id="KW-1133">Transmembrane helix</keyword>
<dbReference type="PRINTS" id="PR00120">
    <property type="entry name" value="HATPASE"/>
</dbReference>
<dbReference type="InterPro" id="IPR036412">
    <property type="entry name" value="HAD-like_sf"/>
</dbReference>
<dbReference type="InterPro" id="IPR008250">
    <property type="entry name" value="ATPase_P-typ_transduc_dom_A_sf"/>
</dbReference>
<keyword evidence="11" id="KW-1278">Translocase</keyword>
<dbReference type="InterPro" id="IPR001757">
    <property type="entry name" value="P_typ_ATPase"/>
</dbReference>
<evidence type="ECO:0000256" key="9">
    <source>
        <dbReference type="ARBA" id="ARBA00022840"/>
    </source>
</evidence>
<dbReference type="InterPro" id="IPR006122">
    <property type="entry name" value="HMA_Cu_ion-bd"/>
</dbReference>
<dbReference type="Pfam" id="PF00702">
    <property type="entry name" value="Hydrolase"/>
    <property type="match status" value="1"/>
</dbReference>
<keyword evidence="8" id="KW-0187">Copper transport</keyword>
<dbReference type="InterPro" id="IPR023214">
    <property type="entry name" value="HAD_sf"/>
</dbReference>
<feature type="transmembrane region" description="Helical" evidence="16">
    <location>
        <begin position="807"/>
        <end position="825"/>
    </location>
</feature>
<dbReference type="PROSITE" id="PS01047">
    <property type="entry name" value="HMA_1"/>
    <property type="match status" value="2"/>
</dbReference>
<keyword evidence="4 16" id="KW-0812">Transmembrane</keyword>
<dbReference type="InterPro" id="IPR017969">
    <property type="entry name" value="Heavy-metal-associated_CS"/>
</dbReference>
<dbReference type="PROSITE" id="PS51257">
    <property type="entry name" value="PROKAR_LIPOPROTEIN"/>
    <property type="match status" value="1"/>
</dbReference>
<comment type="caution">
    <text evidence="18">The sequence shown here is derived from an EMBL/GenBank/DDBJ whole genome shotgun (WGS) entry which is preliminary data.</text>
</comment>
<dbReference type="Pfam" id="PF00403">
    <property type="entry name" value="HMA"/>
    <property type="match status" value="2"/>
</dbReference>
<keyword evidence="10" id="KW-0460">Magnesium</keyword>
<dbReference type="PANTHER" id="PTHR43520">
    <property type="entry name" value="ATP7, ISOFORM B"/>
    <property type="match status" value="1"/>
</dbReference>
<comment type="subcellular location">
    <subcellularLocation>
        <location evidence="16">Cell membrane</location>
    </subcellularLocation>
    <subcellularLocation>
        <location evidence="1">Endomembrane system</location>
        <topology evidence="1">Multi-pass membrane protein</topology>
    </subcellularLocation>
</comment>
<dbReference type="PROSITE" id="PS50846">
    <property type="entry name" value="HMA_2"/>
    <property type="match status" value="2"/>
</dbReference>
<comment type="similarity">
    <text evidence="2 16">Belongs to the cation transport ATPase (P-type) (TC 3.A.3) family. Type IB subfamily.</text>
</comment>
<dbReference type="NCBIfam" id="TIGR01525">
    <property type="entry name" value="ATPase-IB_hvy"/>
    <property type="match status" value="1"/>
</dbReference>
<reference evidence="18" key="1">
    <citation type="journal article" date="2021" name="Front. Microbiol.">
        <title>Comprehensive Comparative Genomics and Phenotyping of Methylobacterium Species.</title>
        <authorList>
            <person name="Alessa O."/>
            <person name="Ogura Y."/>
            <person name="Fujitani Y."/>
            <person name="Takami H."/>
            <person name="Hayashi T."/>
            <person name="Sahin N."/>
            <person name="Tani A."/>
        </authorList>
    </citation>
    <scope>NUCLEOTIDE SEQUENCE</scope>
    <source>
        <strain evidence="18">DSM 23632</strain>
    </source>
</reference>
<evidence type="ECO:0000256" key="15">
    <source>
        <dbReference type="ARBA" id="ARBA00023136"/>
    </source>
</evidence>
<keyword evidence="16" id="KW-1003">Cell membrane</keyword>
<evidence type="ECO:0000256" key="3">
    <source>
        <dbReference type="ARBA" id="ARBA00022448"/>
    </source>
</evidence>
<dbReference type="SFLD" id="SFLDS00003">
    <property type="entry name" value="Haloacid_Dehalogenase"/>
    <property type="match status" value="1"/>
</dbReference>
<dbReference type="InterPro" id="IPR044492">
    <property type="entry name" value="P_typ_ATPase_HD_dom"/>
</dbReference>
<evidence type="ECO:0000256" key="5">
    <source>
        <dbReference type="ARBA" id="ARBA00022723"/>
    </source>
</evidence>
<dbReference type="SFLD" id="SFLDF00027">
    <property type="entry name" value="p-type_atpase"/>
    <property type="match status" value="1"/>
</dbReference>
<dbReference type="Gene3D" id="3.30.70.100">
    <property type="match status" value="2"/>
</dbReference>
<dbReference type="InterPro" id="IPR023299">
    <property type="entry name" value="ATPase_P-typ_cyto_dom_N"/>
</dbReference>
<keyword evidence="13" id="KW-0186">Copper</keyword>
<dbReference type="PRINTS" id="PR00119">
    <property type="entry name" value="CATATPASE"/>
</dbReference>
<dbReference type="PANTHER" id="PTHR43520:SF8">
    <property type="entry name" value="P-TYPE CU(+) TRANSPORTER"/>
    <property type="match status" value="1"/>
</dbReference>
<feature type="transmembrane region" description="Helical" evidence="16">
    <location>
        <begin position="778"/>
        <end position="801"/>
    </location>
</feature>
<dbReference type="Proteomes" id="UP001055057">
    <property type="component" value="Unassembled WGS sequence"/>
</dbReference>
<keyword evidence="9 16" id="KW-0067">ATP-binding</keyword>
<feature type="transmembrane region" description="Helical" evidence="16">
    <location>
        <begin position="280"/>
        <end position="299"/>
    </location>
</feature>
<dbReference type="NCBIfam" id="TIGR01494">
    <property type="entry name" value="ATPase_P-type"/>
    <property type="match status" value="2"/>
</dbReference>
<proteinExistence type="inferred from homology"/>
<evidence type="ECO:0000256" key="8">
    <source>
        <dbReference type="ARBA" id="ARBA00022796"/>
    </source>
</evidence>
<dbReference type="PROSITE" id="PS00154">
    <property type="entry name" value="ATPASE_E1_E2"/>
    <property type="match status" value="1"/>
</dbReference>
<dbReference type="NCBIfam" id="TIGR01511">
    <property type="entry name" value="ATPase-IB1_Cu"/>
    <property type="match status" value="1"/>
</dbReference>
<keyword evidence="5 16" id="KW-0479">Metal-binding</keyword>
<dbReference type="InterPro" id="IPR023298">
    <property type="entry name" value="ATPase_P-typ_TM_dom_sf"/>
</dbReference>
<feature type="domain" description="HMA" evidence="17">
    <location>
        <begin position="22"/>
        <end position="87"/>
    </location>
</feature>
<evidence type="ECO:0000313" key="18">
    <source>
        <dbReference type="EMBL" id="GJE59391.1"/>
    </source>
</evidence>
<organism evidence="18 19">
    <name type="scientific">Methylobacterium trifolii</name>
    <dbReference type="NCBI Taxonomy" id="1003092"/>
    <lineage>
        <taxon>Bacteria</taxon>
        <taxon>Pseudomonadati</taxon>
        <taxon>Pseudomonadota</taxon>
        <taxon>Alphaproteobacteria</taxon>
        <taxon>Hyphomicrobiales</taxon>
        <taxon>Methylobacteriaceae</taxon>
        <taxon>Methylobacterium</taxon>
    </lineage>
</organism>
<evidence type="ECO:0000256" key="11">
    <source>
        <dbReference type="ARBA" id="ARBA00022967"/>
    </source>
</evidence>
<dbReference type="SUPFAM" id="SSF56784">
    <property type="entry name" value="HAD-like"/>
    <property type="match status" value="1"/>
</dbReference>
<feature type="transmembrane region" description="Helical" evidence="16">
    <location>
        <begin position="437"/>
        <end position="458"/>
    </location>
</feature>
<keyword evidence="7 16" id="KW-0547">Nucleotide-binding</keyword>
<dbReference type="SUPFAM" id="SSF55008">
    <property type="entry name" value="HMA, heavy metal-associated domain"/>
    <property type="match status" value="2"/>
</dbReference>